<name>A0ABP0YPK0_9ROSI</name>
<keyword evidence="2" id="KW-0479">Metal-binding</keyword>
<accession>A0ABP0YPK0</accession>
<proteinExistence type="predicted"/>
<dbReference type="InterPro" id="IPR000571">
    <property type="entry name" value="Znf_CCCH"/>
</dbReference>
<organism evidence="4 5">
    <name type="scientific">Citrullus colocynthis</name>
    <name type="common">colocynth</name>
    <dbReference type="NCBI Taxonomy" id="252529"/>
    <lineage>
        <taxon>Eukaryota</taxon>
        <taxon>Viridiplantae</taxon>
        <taxon>Streptophyta</taxon>
        <taxon>Embryophyta</taxon>
        <taxon>Tracheophyta</taxon>
        <taxon>Spermatophyta</taxon>
        <taxon>Magnoliopsida</taxon>
        <taxon>eudicotyledons</taxon>
        <taxon>Gunneridae</taxon>
        <taxon>Pentapetalae</taxon>
        <taxon>rosids</taxon>
        <taxon>fabids</taxon>
        <taxon>Cucurbitales</taxon>
        <taxon>Cucurbitaceae</taxon>
        <taxon>Benincaseae</taxon>
        <taxon>Citrullus</taxon>
    </lineage>
</organism>
<keyword evidence="1" id="KW-0238">DNA-binding</keyword>
<feature type="domain" description="C3H1-type" evidence="3">
    <location>
        <begin position="429"/>
        <end position="457"/>
    </location>
</feature>
<sequence>MKRSRKSKSVSWAHDLNLCQVTLFSSEDCPSKVGLKSCEHFQAKTSWMLPPHTFESNDCPPGFNNTHLGNQLADISDIPLIKWNCPPKFVMSCHWRVTAGEESTEIESQNFREMRLLEAIYPRASDIPPGASVSTEIESEPYNDSLTPLVPISPIEEDESEVMELDSAAVANFSTSSVQMMASSYVQLEPAIMRSSIETSSVAAAAGEKPTEKLVGVGVDVVAAASAAFAVLMKSKEQGSLIDTNLLIEIFSDPTMIQNLTNILPPYELISESPPAAIAAPISVSKPLTGSISLPVPESNMIPKLPNGNLLNMSNRVLSSEITLPQVSNIAASDVKPASVSGRSPAPDLQKVKTTIPNGGNCSKIGAVPSQANIAPVNMVKKGQTLKDVNYYKNLVRQHGDQKIGLNGNNHNHHNLNMMHEMKAENLKPKNEKYCIYFNTAKGCRNGVNCQYKHGMSHNWRISNVLETRSTKRMKLWG</sequence>
<feature type="zinc finger region" description="C3H1-type" evidence="2">
    <location>
        <begin position="429"/>
        <end position="457"/>
    </location>
</feature>
<gene>
    <name evidence="4" type="ORF">CITCOLO1_LOCUS12776</name>
</gene>
<evidence type="ECO:0000313" key="4">
    <source>
        <dbReference type="EMBL" id="CAK9320720.1"/>
    </source>
</evidence>
<protein>
    <recommendedName>
        <fullName evidence="3">C3H1-type domain-containing protein</fullName>
    </recommendedName>
</protein>
<evidence type="ECO:0000313" key="5">
    <source>
        <dbReference type="Proteomes" id="UP001642487"/>
    </source>
</evidence>
<evidence type="ECO:0000256" key="1">
    <source>
        <dbReference type="ARBA" id="ARBA00023125"/>
    </source>
</evidence>
<dbReference type="PANTHER" id="PTHR33400:SF9">
    <property type="entry name" value="C3H1-TYPE DOMAIN-CONTAINING PROTEIN"/>
    <property type="match status" value="1"/>
</dbReference>
<dbReference type="PROSITE" id="PS50103">
    <property type="entry name" value="ZF_C3H1"/>
    <property type="match status" value="1"/>
</dbReference>
<keyword evidence="2" id="KW-0863">Zinc-finger</keyword>
<dbReference type="Proteomes" id="UP001642487">
    <property type="component" value="Chromosome 4"/>
</dbReference>
<keyword evidence="2" id="KW-0862">Zinc</keyword>
<reference evidence="4 5" key="1">
    <citation type="submission" date="2024-03" db="EMBL/GenBank/DDBJ databases">
        <authorList>
            <person name="Gkanogiannis A."/>
            <person name="Becerra Lopez-Lavalle L."/>
        </authorList>
    </citation>
    <scope>NUCLEOTIDE SEQUENCE [LARGE SCALE GENOMIC DNA]</scope>
</reference>
<dbReference type="EMBL" id="OZ021738">
    <property type="protein sequence ID" value="CAK9320720.1"/>
    <property type="molecule type" value="Genomic_DNA"/>
</dbReference>
<evidence type="ECO:0000256" key="2">
    <source>
        <dbReference type="PROSITE-ProRule" id="PRU00723"/>
    </source>
</evidence>
<evidence type="ECO:0000259" key="3">
    <source>
        <dbReference type="PROSITE" id="PS50103"/>
    </source>
</evidence>
<dbReference type="PANTHER" id="PTHR33400">
    <property type="entry name" value="ZINC FINGER CCCH DOMAIN-CONTAINING PROTEIN 6-RELATED"/>
    <property type="match status" value="1"/>
</dbReference>
<keyword evidence="5" id="KW-1185">Reference proteome</keyword>